<dbReference type="PANTHER" id="PTHR43080">
    <property type="entry name" value="CBS DOMAIN-CONTAINING PROTEIN CBSX3, MITOCHONDRIAL"/>
    <property type="match status" value="1"/>
</dbReference>
<dbReference type="Pfam" id="PF00571">
    <property type="entry name" value="CBS"/>
    <property type="match status" value="2"/>
</dbReference>
<dbReference type="SUPFAM" id="SSF54631">
    <property type="entry name" value="CBS-domain pair"/>
    <property type="match status" value="1"/>
</dbReference>
<dbReference type="Gene3D" id="3.10.580.10">
    <property type="entry name" value="CBS-domain"/>
    <property type="match status" value="1"/>
</dbReference>
<keyword evidence="6" id="KW-1185">Reference proteome</keyword>
<dbReference type="InterPro" id="IPR046342">
    <property type="entry name" value="CBS_dom_sf"/>
</dbReference>
<dbReference type="PANTHER" id="PTHR43080:SF29">
    <property type="entry name" value="OS02G0818000 PROTEIN"/>
    <property type="match status" value="1"/>
</dbReference>
<evidence type="ECO:0000256" key="3">
    <source>
        <dbReference type="SAM" id="MobiDB-lite"/>
    </source>
</evidence>
<dbReference type="InterPro" id="IPR000644">
    <property type="entry name" value="CBS_dom"/>
</dbReference>
<keyword evidence="1 2" id="KW-0129">CBS domain</keyword>
<dbReference type="Proteomes" id="UP001521150">
    <property type="component" value="Unassembled WGS sequence"/>
</dbReference>
<reference evidence="5 6" key="1">
    <citation type="submission" date="2021-12" db="EMBL/GenBank/DDBJ databases">
        <title>Genome sequence of Kibdelosporangium philippinense ATCC 49844.</title>
        <authorList>
            <person name="Fedorov E.A."/>
            <person name="Omeragic M."/>
            <person name="Shalygina K.F."/>
            <person name="Maclea K.S."/>
        </authorList>
    </citation>
    <scope>NUCLEOTIDE SEQUENCE [LARGE SCALE GENOMIC DNA]</scope>
    <source>
        <strain evidence="5 6">ATCC 49844</strain>
    </source>
</reference>
<feature type="domain" description="CBS" evidence="4">
    <location>
        <begin position="10"/>
        <end position="69"/>
    </location>
</feature>
<dbReference type="EMBL" id="JAJVCN010000002">
    <property type="protein sequence ID" value="MCE7007014.1"/>
    <property type="molecule type" value="Genomic_DNA"/>
</dbReference>
<gene>
    <name evidence="5" type="ORF">LWC34_29910</name>
</gene>
<dbReference type="SMART" id="SM00116">
    <property type="entry name" value="CBS"/>
    <property type="match status" value="2"/>
</dbReference>
<evidence type="ECO:0000313" key="6">
    <source>
        <dbReference type="Proteomes" id="UP001521150"/>
    </source>
</evidence>
<evidence type="ECO:0000259" key="4">
    <source>
        <dbReference type="PROSITE" id="PS51371"/>
    </source>
</evidence>
<evidence type="ECO:0000256" key="2">
    <source>
        <dbReference type="PROSITE-ProRule" id="PRU00703"/>
    </source>
</evidence>
<name>A0ABS8ZI13_9PSEU</name>
<proteinExistence type="predicted"/>
<dbReference type="PROSITE" id="PS51371">
    <property type="entry name" value="CBS"/>
    <property type="match status" value="2"/>
</dbReference>
<feature type="compositionally biased region" description="Low complexity" evidence="3">
    <location>
        <begin position="168"/>
        <end position="216"/>
    </location>
</feature>
<sequence length="216" mass="22656">MGEPTVAEVMTRQVITAVADTPFKELAGAMLAHGVDVLPVIDIDGRPLGVVSEADVMTKLEFHGGADPTPMLAGPRCRARWYKSLALHAADLMTTPPITTTPGTPVSTAIHLMAHHRIRQICVVTCTGCLIGMLARRDALHLFVRSDSAIEADIERDITTRTRQPNQVTCTSPTASSPSTAHSPSTAPSSAPATPHTTSPASSPSVTTCATTPTTS</sequence>
<dbReference type="InterPro" id="IPR051257">
    <property type="entry name" value="Diverse_CBS-Domain"/>
</dbReference>
<protein>
    <submittedName>
        <fullName evidence="5">CBS domain-containing protein</fullName>
    </submittedName>
</protein>
<evidence type="ECO:0000256" key="1">
    <source>
        <dbReference type="ARBA" id="ARBA00023122"/>
    </source>
</evidence>
<feature type="domain" description="CBS" evidence="4">
    <location>
        <begin position="93"/>
        <end position="150"/>
    </location>
</feature>
<feature type="region of interest" description="Disordered" evidence="3">
    <location>
        <begin position="157"/>
        <end position="216"/>
    </location>
</feature>
<evidence type="ECO:0000313" key="5">
    <source>
        <dbReference type="EMBL" id="MCE7007014.1"/>
    </source>
</evidence>
<accession>A0ABS8ZI13</accession>
<comment type="caution">
    <text evidence="5">The sequence shown here is derived from an EMBL/GenBank/DDBJ whole genome shotgun (WGS) entry which is preliminary data.</text>
</comment>
<organism evidence="5 6">
    <name type="scientific">Kibdelosporangium philippinense</name>
    <dbReference type="NCBI Taxonomy" id="211113"/>
    <lineage>
        <taxon>Bacteria</taxon>
        <taxon>Bacillati</taxon>
        <taxon>Actinomycetota</taxon>
        <taxon>Actinomycetes</taxon>
        <taxon>Pseudonocardiales</taxon>
        <taxon>Pseudonocardiaceae</taxon>
        <taxon>Kibdelosporangium</taxon>
    </lineage>
</organism>